<gene>
    <name evidence="1" type="ORF">G3I70_07585</name>
</gene>
<dbReference type="Gene3D" id="3.60.40.10">
    <property type="entry name" value="PPM-type phosphatase domain"/>
    <property type="match status" value="1"/>
</dbReference>
<feature type="non-terminal residue" evidence="1">
    <location>
        <position position="91"/>
    </location>
</feature>
<reference evidence="1 2" key="1">
    <citation type="submission" date="2020-01" db="EMBL/GenBank/DDBJ databases">
        <title>Insect and environment-associated Actinomycetes.</title>
        <authorList>
            <person name="Currrie C."/>
            <person name="Chevrette M."/>
            <person name="Carlson C."/>
            <person name="Stubbendieck R."/>
            <person name="Wendt-Pienkowski E."/>
        </authorList>
    </citation>
    <scope>NUCLEOTIDE SEQUENCE [LARGE SCALE GENOMIC DNA]</scope>
    <source>
        <strain evidence="1 2">SID10258</strain>
    </source>
</reference>
<sequence>RRLTEDDSWAAFMVAEGSLSEAEAEAHPNAHVITAWLGVDAGEVRPHVATFRPAGPGTLLVCSDGLWNYFPAAGDLAALLAGAPPAGAADG</sequence>
<organism evidence="1 2">
    <name type="scientific">Actinomadura bangladeshensis</name>
    <dbReference type="NCBI Taxonomy" id="453573"/>
    <lineage>
        <taxon>Bacteria</taxon>
        <taxon>Bacillati</taxon>
        <taxon>Actinomycetota</taxon>
        <taxon>Actinomycetes</taxon>
        <taxon>Streptosporangiales</taxon>
        <taxon>Thermomonosporaceae</taxon>
        <taxon>Actinomadura</taxon>
    </lineage>
</organism>
<dbReference type="AlphaFoldDB" id="A0A6L9QA25"/>
<dbReference type="Proteomes" id="UP000475532">
    <property type="component" value="Unassembled WGS sequence"/>
</dbReference>
<evidence type="ECO:0000313" key="1">
    <source>
        <dbReference type="EMBL" id="NEA22349.1"/>
    </source>
</evidence>
<evidence type="ECO:0000313" key="2">
    <source>
        <dbReference type="Proteomes" id="UP000475532"/>
    </source>
</evidence>
<dbReference type="RefSeq" id="WP_420867375.1">
    <property type="nucleotide sequence ID" value="NZ_JAAGLI010000204.1"/>
</dbReference>
<feature type="non-terminal residue" evidence="1">
    <location>
        <position position="1"/>
    </location>
</feature>
<dbReference type="SUPFAM" id="SSF81606">
    <property type="entry name" value="PP2C-like"/>
    <property type="match status" value="1"/>
</dbReference>
<dbReference type="InterPro" id="IPR036457">
    <property type="entry name" value="PPM-type-like_dom_sf"/>
</dbReference>
<comment type="caution">
    <text evidence="1">The sequence shown here is derived from an EMBL/GenBank/DDBJ whole genome shotgun (WGS) entry which is preliminary data.</text>
</comment>
<proteinExistence type="predicted"/>
<dbReference type="EMBL" id="JAAGLI010000204">
    <property type="protein sequence ID" value="NEA22349.1"/>
    <property type="molecule type" value="Genomic_DNA"/>
</dbReference>
<protein>
    <submittedName>
        <fullName evidence="1">Serine/threonine protein phosphatase</fullName>
    </submittedName>
</protein>
<name>A0A6L9QA25_9ACTN</name>
<accession>A0A6L9QA25</accession>